<organism evidence="1 2">
    <name type="scientific">Methylocella tundrae</name>
    <dbReference type="NCBI Taxonomy" id="227605"/>
    <lineage>
        <taxon>Bacteria</taxon>
        <taxon>Pseudomonadati</taxon>
        <taxon>Pseudomonadota</taxon>
        <taxon>Alphaproteobacteria</taxon>
        <taxon>Hyphomicrobiales</taxon>
        <taxon>Beijerinckiaceae</taxon>
        <taxon>Methylocella</taxon>
    </lineage>
</organism>
<dbReference type="Proteomes" id="UP000294360">
    <property type="component" value="Chromosome"/>
</dbReference>
<protein>
    <submittedName>
        <fullName evidence="1">Uncharacterized protein</fullName>
    </submittedName>
</protein>
<proteinExistence type="predicted"/>
<dbReference type="EMBL" id="LR536450">
    <property type="protein sequence ID" value="VFU09925.1"/>
    <property type="molecule type" value="Genomic_DNA"/>
</dbReference>
<dbReference type="KEGG" id="mtun:MTUNDRAET4_3038"/>
<name>A0A4U8Z3F4_METTU</name>
<evidence type="ECO:0000313" key="1">
    <source>
        <dbReference type="EMBL" id="VFU09925.1"/>
    </source>
</evidence>
<gene>
    <name evidence="1" type="ORF">MTUNDRAET4_3038</name>
</gene>
<evidence type="ECO:0000313" key="2">
    <source>
        <dbReference type="Proteomes" id="UP000294360"/>
    </source>
</evidence>
<sequence>MIDLAGSKPEWISYFTNKYNGTYFDGHRAPKWQTRVF</sequence>
<dbReference type="AlphaFoldDB" id="A0A4U8Z3F4"/>
<accession>A0A4U8Z3F4</accession>
<reference evidence="1 2" key="1">
    <citation type="submission" date="2019-03" db="EMBL/GenBank/DDBJ databases">
        <authorList>
            <person name="Kox A.R. M."/>
        </authorList>
    </citation>
    <scope>NUCLEOTIDE SEQUENCE [LARGE SCALE GENOMIC DNA]</scope>
    <source>
        <strain evidence="1">MTUNDRAET4 annotated genome</strain>
    </source>
</reference>